<dbReference type="EC" id="3.2.2.-" evidence="5"/>
<evidence type="ECO:0000256" key="2">
    <source>
        <dbReference type="ARBA" id="ARBA00022763"/>
    </source>
</evidence>
<dbReference type="NCBIfam" id="TIGR00567">
    <property type="entry name" value="3mg"/>
    <property type="match status" value="1"/>
</dbReference>
<comment type="similarity">
    <text evidence="1 5">Belongs to the DNA glycosylase MPG family.</text>
</comment>
<dbReference type="InterPro" id="IPR011034">
    <property type="entry name" value="Formyl_transferase-like_C_sf"/>
</dbReference>
<protein>
    <recommendedName>
        <fullName evidence="5">Putative 3-methyladenine DNA glycosylase</fullName>
        <ecNumber evidence="5">3.2.2.-</ecNumber>
    </recommendedName>
</protein>
<keyword evidence="2 5" id="KW-0227">DNA damage</keyword>
<dbReference type="GO" id="GO:0003905">
    <property type="term" value="F:alkylbase DNA N-glycosylase activity"/>
    <property type="evidence" value="ECO:0007669"/>
    <property type="project" value="InterPro"/>
</dbReference>
<dbReference type="KEGG" id="osu:NT6N_40250"/>
<dbReference type="EMBL" id="AP026866">
    <property type="protein sequence ID" value="BDS08985.1"/>
    <property type="molecule type" value="Genomic_DNA"/>
</dbReference>
<dbReference type="GO" id="GO:0003677">
    <property type="term" value="F:DNA binding"/>
    <property type="evidence" value="ECO:0007669"/>
    <property type="project" value="InterPro"/>
</dbReference>
<evidence type="ECO:0000256" key="5">
    <source>
        <dbReference type="HAMAP-Rule" id="MF_00527"/>
    </source>
</evidence>
<evidence type="ECO:0000256" key="3">
    <source>
        <dbReference type="ARBA" id="ARBA00022801"/>
    </source>
</evidence>
<evidence type="ECO:0000256" key="4">
    <source>
        <dbReference type="ARBA" id="ARBA00023204"/>
    </source>
</evidence>
<dbReference type="InterPro" id="IPR036995">
    <property type="entry name" value="MPG_sf"/>
</dbReference>
<keyword evidence="3 5" id="KW-0378">Hydrolase</keyword>
<dbReference type="PANTHER" id="PTHR10429">
    <property type="entry name" value="DNA-3-METHYLADENINE GLYCOSYLASE"/>
    <property type="match status" value="1"/>
</dbReference>
<dbReference type="AlphaFoldDB" id="A0AAT9FSS6"/>
<dbReference type="Gene3D" id="3.10.300.10">
    <property type="entry name" value="Methylpurine-DNA glycosylase (MPG)"/>
    <property type="match status" value="1"/>
</dbReference>
<evidence type="ECO:0000313" key="6">
    <source>
        <dbReference type="EMBL" id="BDS08985.1"/>
    </source>
</evidence>
<proteinExistence type="inferred from homology"/>
<accession>A0AAT9FSS6</accession>
<reference evidence="6" key="1">
    <citation type="submission" date="2024-07" db="EMBL/GenBank/DDBJ databases">
        <title>Complete genome sequence of Verrucomicrobiaceae bacterium NT6N.</title>
        <authorList>
            <person name="Huang C."/>
            <person name="Takami H."/>
            <person name="Hamasaki K."/>
        </authorList>
    </citation>
    <scope>NUCLEOTIDE SEQUENCE</scope>
    <source>
        <strain evidence="6">NT6N</strain>
    </source>
</reference>
<evidence type="ECO:0000256" key="1">
    <source>
        <dbReference type="ARBA" id="ARBA00009232"/>
    </source>
</evidence>
<organism evidence="6">
    <name type="scientific">Oceaniferula spumae</name>
    <dbReference type="NCBI Taxonomy" id="2979115"/>
    <lineage>
        <taxon>Bacteria</taxon>
        <taxon>Pseudomonadati</taxon>
        <taxon>Verrucomicrobiota</taxon>
        <taxon>Verrucomicrobiia</taxon>
        <taxon>Verrucomicrobiales</taxon>
        <taxon>Verrucomicrobiaceae</taxon>
        <taxon>Oceaniferula</taxon>
    </lineage>
</organism>
<keyword evidence="4 5" id="KW-0234">DNA repair</keyword>
<dbReference type="CDD" id="cd00540">
    <property type="entry name" value="AAG"/>
    <property type="match status" value="1"/>
</dbReference>
<sequence>MISREFYLQSPQAAAQKILGGTLSHGHTSGMIVETEAYSALDDQACHTYFRPKIRRFVEDHPAGTAYIYLNYGMHWLFNLIIKNPENGEMGFVLVRALEPIEGIEEMQRNRDQEAVKNLCSGPAKLTQALSITSEFNGIDTTQKLSPIQLSLPDDFSRKILIGTRIGITKSAELPWRYGLESSCLSKPFI</sequence>
<name>A0AAT9FSS6_9BACT</name>
<dbReference type="InterPro" id="IPR003180">
    <property type="entry name" value="MPG"/>
</dbReference>
<dbReference type="HAMAP" id="MF_00527">
    <property type="entry name" value="3MGH"/>
    <property type="match status" value="1"/>
</dbReference>
<dbReference type="GO" id="GO:0006284">
    <property type="term" value="P:base-excision repair"/>
    <property type="evidence" value="ECO:0007669"/>
    <property type="project" value="InterPro"/>
</dbReference>
<dbReference type="PANTHER" id="PTHR10429:SF0">
    <property type="entry name" value="DNA-3-METHYLADENINE GLYCOSYLASE"/>
    <property type="match status" value="1"/>
</dbReference>
<dbReference type="Pfam" id="PF02245">
    <property type="entry name" value="Pur_DNA_glyco"/>
    <property type="match status" value="1"/>
</dbReference>
<dbReference type="SUPFAM" id="SSF50486">
    <property type="entry name" value="FMT C-terminal domain-like"/>
    <property type="match status" value="1"/>
</dbReference>
<gene>
    <name evidence="6" type="ORF">NT6N_40250</name>
</gene>